<evidence type="ECO:0000256" key="14">
    <source>
        <dbReference type="ARBA" id="ARBA00023242"/>
    </source>
</evidence>
<keyword evidence="14 19" id="KW-0539">Nucleus</keyword>
<keyword evidence="12" id="KW-0862">Zinc</keyword>
<accession>A0A7R9PP55</accession>
<dbReference type="Pfam" id="PF16685">
    <property type="entry name" value="zf-RING_10"/>
    <property type="match status" value="1"/>
</dbReference>
<dbReference type="EMBL" id="OE842347">
    <property type="protein sequence ID" value="CAD7599720.1"/>
    <property type="molecule type" value="Genomic_DNA"/>
</dbReference>
<evidence type="ECO:0000256" key="8">
    <source>
        <dbReference type="ARBA" id="ARBA00022723"/>
    </source>
</evidence>
<evidence type="ECO:0000256" key="13">
    <source>
        <dbReference type="ARBA" id="ARBA00022853"/>
    </source>
</evidence>
<dbReference type="PANTHER" id="PTHR16048:SF3">
    <property type="entry name" value="E3 UBIQUITIN-PROTEIN LIGASE MSL2"/>
    <property type="match status" value="1"/>
</dbReference>
<feature type="domain" description="RING-type" evidence="20">
    <location>
        <begin position="41"/>
        <end position="82"/>
    </location>
</feature>
<dbReference type="GO" id="GO:0008270">
    <property type="term" value="F:zinc ion binding"/>
    <property type="evidence" value="ECO:0007669"/>
    <property type="project" value="UniProtKB-KW"/>
</dbReference>
<dbReference type="PROSITE" id="PS52051">
    <property type="entry name" value="CXC_MSL2"/>
    <property type="match status" value="1"/>
</dbReference>
<evidence type="ECO:0000313" key="22">
    <source>
        <dbReference type="EMBL" id="CAD7599720.1"/>
    </source>
</evidence>
<dbReference type="FunFam" id="3.30.40.10:FF:000174">
    <property type="entry name" value="E3 ubiquitin-protein ligase MSL2"/>
    <property type="match status" value="1"/>
</dbReference>
<feature type="domain" description="CXC MSL2-type" evidence="21">
    <location>
        <begin position="325"/>
        <end position="376"/>
    </location>
</feature>
<dbReference type="InterPro" id="IPR032049">
    <property type="entry name" value="Msl2-CXC"/>
</dbReference>
<evidence type="ECO:0000256" key="9">
    <source>
        <dbReference type="ARBA" id="ARBA00022763"/>
    </source>
</evidence>
<comment type="similarity">
    <text evidence="15 19">Belongs to the MSL2 family.</text>
</comment>
<dbReference type="Gene3D" id="3.30.40.10">
    <property type="entry name" value="Zinc/RING finger domain, C3HC4 (zinc finger)"/>
    <property type="match status" value="1"/>
</dbReference>
<protein>
    <recommendedName>
        <fullName evidence="16">E3 ubiquitin-protein ligase MSL2</fullName>
        <ecNumber evidence="5">2.3.2.27</ecNumber>
    </recommendedName>
    <alternativeName>
        <fullName evidence="17">Male-specific lethal-2 homolog</fullName>
    </alternativeName>
</protein>
<dbReference type="GO" id="GO:0016567">
    <property type="term" value="P:protein ubiquitination"/>
    <property type="evidence" value="ECO:0007669"/>
    <property type="project" value="TreeGrafter"/>
</dbReference>
<dbReference type="GO" id="GO:0006974">
    <property type="term" value="P:DNA damage response"/>
    <property type="evidence" value="ECO:0007669"/>
    <property type="project" value="UniProtKB-KW"/>
</dbReference>
<evidence type="ECO:0000256" key="18">
    <source>
        <dbReference type="PROSITE-ProRule" id="PRU00175"/>
    </source>
</evidence>
<evidence type="ECO:0000256" key="5">
    <source>
        <dbReference type="ARBA" id="ARBA00012483"/>
    </source>
</evidence>
<evidence type="ECO:0000256" key="7">
    <source>
        <dbReference type="ARBA" id="ARBA00022679"/>
    </source>
</evidence>
<comment type="pathway">
    <text evidence="4">Protein modification; protein ubiquitination.</text>
</comment>
<sequence>MNATSLFVSTSRLVLQADINDPSTFMDLYRLVPYLRQSLSCTVCGNLLIEPHTPTETNCQHHVCRSCKGGRKKLKPSCSWCKNYDKYIENVQLRILLQCYKKLCEYVTSTSIFAMLGIHSVGCTNTSHTSSLKDLIREGAGFKDDYKSTGGLSKSAYSILPCIYTSTSTQTNTALATSNILSMEPNNYCSSNDVQDYHTPDSSMYSVMYPGHGSKITIKRKASDYEVDAFNSSGSGDSSLPDGRLDDSNILLIIRRSAVGRFWLCPLNDKCRRATSSGDSRRPIIVQCIHSFTDLLVSSPKKPPIPRSVGPKLSSLGSKGGLNAGKRKGCRCGNATPTPGKLTCCGQRCPCYVESKACMECRCRGCRNPHRPGGHKVRNYINFHGFDARAVSRLKVLFSLSCSVLESGGRRSSSGVGVHQERGRGGGAVRPLIPEFQNYQLHLGNNHSSVLAMGDPTLTTLDQPCLTMEPSDISVDYTHLSDLHDSGSLQYGNGSTVQVLGVYTAQLHNMSSTLPTALLVDDDTDNSADEMSDIEIVDI</sequence>
<dbReference type="AlphaFoldDB" id="A0A7R9PP55"/>
<evidence type="ECO:0000256" key="3">
    <source>
        <dbReference type="ARBA" id="ARBA00004286"/>
    </source>
</evidence>
<organism evidence="22">
    <name type="scientific">Timema genevievae</name>
    <name type="common">Walking stick</name>
    <dbReference type="NCBI Taxonomy" id="629358"/>
    <lineage>
        <taxon>Eukaryota</taxon>
        <taxon>Metazoa</taxon>
        <taxon>Ecdysozoa</taxon>
        <taxon>Arthropoda</taxon>
        <taxon>Hexapoda</taxon>
        <taxon>Insecta</taxon>
        <taxon>Pterygota</taxon>
        <taxon>Neoptera</taxon>
        <taxon>Polyneoptera</taxon>
        <taxon>Phasmatodea</taxon>
        <taxon>Timematodea</taxon>
        <taxon>Timematoidea</taxon>
        <taxon>Timematidae</taxon>
        <taxon>Timema</taxon>
    </lineage>
</organism>
<dbReference type="InterPro" id="IPR001841">
    <property type="entry name" value="Znf_RING"/>
</dbReference>
<evidence type="ECO:0000259" key="21">
    <source>
        <dbReference type="PROSITE" id="PS52051"/>
    </source>
</evidence>
<proteinExistence type="inferred from homology"/>
<dbReference type="GO" id="GO:0061630">
    <property type="term" value="F:ubiquitin protein ligase activity"/>
    <property type="evidence" value="ECO:0007669"/>
    <property type="project" value="UniProtKB-EC"/>
</dbReference>
<evidence type="ECO:0000256" key="6">
    <source>
        <dbReference type="ARBA" id="ARBA00022454"/>
    </source>
</evidence>
<dbReference type="InterPro" id="IPR032043">
    <property type="entry name" value="Msl2_Znf-RING"/>
</dbReference>
<dbReference type="GO" id="GO:0005634">
    <property type="term" value="C:nucleus"/>
    <property type="evidence" value="ECO:0007669"/>
    <property type="project" value="UniProtKB-SubCell"/>
</dbReference>
<evidence type="ECO:0000256" key="16">
    <source>
        <dbReference type="ARBA" id="ARBA00069328"/>
    </source>
</evidence>
<keyword evidence="11" id="KW-0833">Ubl conjugation pathway</keyword>
<dbReference type="SUPFAM" id="SSF57850">
    <property type="entry name" value="RING/U-box"/>
    <property type="match status" value="1"/>
</dbReference>
<keyword evidence="13" id="KW-0156">Chromatin regulator</keyword>
<keyword evidence="8" id="KW-0479">Metal-binding</keyword>
<keyword evidence="10 18" id="KW-0863">Zinc-finger</keyword>
<evidence type="ECO:0000256" key="10">
    <source>
        <dbReference type="ARBA" id="ARBA00022771"/>
    </source>
</evidence>
<dbReference type="SMART" id="SM01114">
    <property type="entry name" value="CXC"/>
    <property type="match status" value="1"/>
</dbReference>
<evidence type="ECO:0000256" key="15">
    <source>
        <dbReference type="ARBA" id="ARBA00061593"/>
    </source>
</evidence>
<evidence type="ECO:0000256" key="12">
    <source>
        <dbReference type="ARBA" id="ARBA00022833"/>
    </source>
</evidence>
<dbReference type="PROSITE" id="PS50089">
    <property type="entry name" value="ZF_RING_2"/>
    <property type="match status" value="1"/>
</dbReference>
<evidence type="ECO:0000256" key="17">
    <source>
        <dbReference type="ARBA" id="ARBA00077415"/>
    </source>
</evidence>
<evidence type="ECO:0000256" key="19">
    <source>
        <dbReference type="PROSITE-ProRule" id="PRU01396"/>
    </source>
</evidence>
<dbReference type="EC" id="2.3.2.27" evidence="5"/>
<dbReference type="InterPro" id="IPR013083">
    <property type="entry name" value="Znf_RING/FYVE/PHD"/>
</dbReference>
<dbReference type="InterPro" id="IPR033467">
    <property type="entry name" value="Tesmin/TSO1-like_CXC"/>
</dbReference>
<reference evidence="22" key="1">
    <citation type="submission" date="2020-11" db="EMBL/GenBank/DDBJ databases">
        <authorList>
            <person name="Tran Van P."/>
        </authorList>
    </citation>
    <scope>NUCLEOTIDE SEQUENCE</scope>
</reference>
<dbReference type="PANTHER" id="PTHR16048">
    <property type="entry name" value="MSL2-RELATED"/>
    <property type="match status" value="1"/>
</dbReference>
<evidence type="ECO:0000256" key="1">
    <source>
        <dbReference type="ARBA" id="ARBA00000900"/>
    </source>
</evidence>
<comment type="subcellular location">
    <subcellularLocation>
        <location evidence="3">Chromosome</location>
    </subcellularLocation>
    <subcellularLocation>
        <location evidence="2">Nucleus</location>
    </subcellularLocation>
</comment>
<evidence type="ECO:0000256" key="11">
    <source>
        <dbReference type="ARBA" id="ARBA00022786"/>
    </source>
</evidence>
<dbReference type="InterPro" id="IPR037922">
    <property type="entry name" value="MSL2"/>
</dbReference>
<keyword evidence="7" id="KW-0808">Transferase</keyword>
<dbReference type="Pfam" id="PF16682">
    <property type="entry name" value="MSL2-CXC"/>
    <property type="match status" value="1"/>
</dbReference>
<keyword evidence="6 19" id="KW-0158">Chromosome</keyword>
<gene>
    <name evidence="22" type="ORF">TGEB3V08_LOCUS7413</name>
</gene>
<comment type="catalytic activity">
    <reaction evidence="1">
        <text>S-ubiquitinyl-[E2 ubiquitin-conjugating enzyme]-L-cysteine + [acceptor protein]-L-lysine = [E2 ubiquitin-conjugating enzyme]-L-cysteine + N(6)-ubiquitinyl-[acceptor protein]-L-lysine.</text>
        <dbReference type="EC" id="2.3.2.27"/>
    </reaction>
</comment>
<dbReference type="GO" id="GO:0006325">
    <property type="term" value="P:chromatin organization"/>
    <property type="evidence" value="ECO:0007669"/>
    <property type="project" value="UniProtKB-KW"/>
</dbReference>
<evidence type="ECO:0000256" key="4">
    <source>
        <dbReference type="ARBA" id="ARBA00004906"/>
    </source>
</evidence>
<keyword evidence="9" id="KW-0227">DNA damage</keyword>
<evidence type="ECO:0000256" key="2">
    <source>
        <dbReference type="ARBA" id="ARBA00004123"/>
    </source>
</evidence>
<dbReference type="CDD" id="cd16522">
    <property type="entry name" value="RING-HC_MSL2"/>
    <property type="match status" value="1"/>
</dbReference>
<name>A0A7R9PP55_TIMGE</name>
<evidence type="ECO:0000259" key="20">
    <source>
        <dbReference type="PROSITE" id="PS50089"/>
    </source>
</evidence>
<dbReference type="GO" id="GO:0072487">
    <property type="term" value="C:MSL complex"/>
    <property type="evidence" value="ECO:0007669"/>
    <property type="project" value="UniProtKB-UniRule"/>
</dbReference>
<dbReference type="CDD" id="cd13122">
    <property type="entry name" value="MSL2_CXC"/>
    <property type="match status" value="1"/>
</dbReference>